<dbReference type="SMART" id="SM00878">
    <property type="entry name" value="Biotin_carb_C"/>
    <property type="match status" value="1"/>
</dbReference>
<sequence>MQKILVANRGEIALRVMRSAREMGIKTVAVYSEADRDALHVRYADEAVFIGPAPSNQSYLVGAKIIEACKQTGAEGIHPGYGFLSENAAFARLVREAGLILIGPSPEAMEVMGNKLSAKAAALKYNIPMVPGTEEAITDIAEAKERAVEVGFPILIKAAAGGGGKGMRIVESAADFEEQMNLAVSEATSAFGDGSVFIERYVSSPRHIEIQILGDTHGNIVHLFERDCSVQRRHQKVVEEAPSSVLTPEIREAMGRCAVDVARSVNYTGAGTVEFIMDDQLNFYFLEMNTRLQVEHPVTELISGVDLVKEQINIARGHAISFKQEDLEISGHAMELRVYAEDPANNFLPDIGTLQTYVTPKGPGVRVDDGFEQGMEIPIYYDPMIAKLITYGKDRQEAIERMIRAIDEYIITGITTTLPFGKFVMQHEAFTSGNFDTHFVKKYFTPEVLNADNADEAEIAALLMERLLSAKKVAVTESVSVMESNWVRNRRGV</sequence>
<dbReference type="EMBL" id="QWDC01000003">
    <property type="protein sequence ID" value="RFZ90864.1"/>
    <property type="molecule type" value="Genomic_DNA"/>
</dbReference>
<keyword evidence="1 9" id="KW-0436">Ligase</keyword>
<reference evidence="9 10" key="1">
    <citation type="submission" date="2018-08" db="EMBL/GenBank/DDBJ databases">
        <title>Mucilaginibacter sp. MYSH2.</title>
        <authorList>
            <person name="Seo T."/>
        </authorList>
    </citation>
    <scope>NUCLEOTIDE SEQUENCE [LARGE SCALE GENOMIC DNA]</scope>
    <source>
        <strain evidence="9 10">MYSH2</strain>
    </source>
</reference>
<dbReference type="Pfam" id="PF00289">
    <property type="entry name" value="Biotin_carb_N"/>
    <property type="match status" value="1"/>
</dbReference>
<dbReference type="AlphaFoldDB" id="A0A372NPJ2"/>
<dbReference type="GO" id="GO:2001295">
    <property type="term" value="P:malonyl-CoA biosynthetic process"/>
    <property type="evidence" value="ECO:0007669"/>
    <property type="project" value="UniProtKB-UniPathway"/>
</dbReference>
<feature type="domain" description="ATP-grasp" evidence="7">
    <location>
        <begin position="119"/>
        <end position="316"/>
    </location>
</feature>
<keyword evidence="4" id="KW-0460">Magnesium</keyword>
<dbReference type="Pfam" id="PF02785">
    <property type="entry name" value="Biotin_carb_C"/>
    <property type="match status" value="1"/>
</dbReference>
<dbReference type="PROSITE" id="PS50975">
    <property type="entry name" value="ATP_GRASP"/>
    <property type="match status" value="1"/>
</dbReference>
<evidence type="ECO:0000256" key="6">
    <source>
        <dbReference type="PROSITE-ProRule" id="PRU00409"/>
    </source>
</evidence>
<dbReference type="InterPro" id="IPR005482">
    <property type="entry name" value="Biotin_COase_C"/>
</dbReference>
<accession>A0A372NPJ2</accession>
<dbReference type="GO" id="GO:0004075">
    <property type="term" value="F:biotin carboxylase activity"/>
    <property type="evidence" value="ECO:0007669"/>
    <property type="project" value="UniProtKB-EC"/>
</dbReference>
<dbReference type="SUPFAM" id="SSF56059">
    <property type="entry name" value="Glutathione synthetase ATP-binding domain-like"/>
    <property type="match status" value="1"/>
</dbReference>
<dbReference type="SUPFAM" id="SSF51246">
    <property type="entry name" value="Rudiment single hybrid motif"/>
    <property type="match status" value="1"/>
</dbReference>
<dbReference type="InterPro" id="IPR005481">
    <property type="entry name" value="BC-like_N"/>
</dbReference>
<evidence type="ECO:0000256" key="1">
    <source>
        <dbReference type="ARBA" id="ARBA00022598"/>
    </source>
</evidence>
<dbReference type="PROSITE" id="PS00866">
    <property type="entry name" value="CPSASE_1"/>
    <property type="match status" value="1"/>
</dbReference>
<dbReference type="InterPro" id="IPR005479">
    <property type="entry name" value="CPAse_ATP-bd"/>
</dbReference>
<organism evidence="9 10">
    <name type="scientific">Mucilaginibacter conchicola</name>
    <dbReference type="NCBI Taxonomy" id="2303333"/>
    <lineage>
        <taxon>Bacteria</taxon>
        <taxon>Pseudomonadati</taxon>
        <taxon>Bacteroidota</taxon>
        <taxon>Sphingobacteriia</taxon>
        <taxon>Sphingobacteriales</taxon>
        <taxon>Sphingobacteriaceae</taxon>
        <taxon>Mucilaginibacter</taxon>
    </lineage>
</organism>
<dbReference type="InterPro" id="IPR011761">
    <property type="entry name" value="ATP-grasp"/>
</dbReference>
<dbReference type="InterPro" id="IPR016185">
    <property type="entry name" value="PreATP-grasp_dom_sf"/>
</dbReference>
<comment type="caution">
    <text evidence="9">The sequence shown here is derived from an EMBL/GenBank/DDBJ whole genome shotgun (WGS) entry which is preliminary data.</text>
</comment>
<keyword evidence="2 6" id="KW-0547">Nucleotide-binding</keyword>
<evidence type="ECO:0000259" key="7">
    <source>
        <dbReference type="PROSITE" id="PS50975"/>
    </source>
</evidence>
<evidence type="ECO:0000259" key="8">
    <source>
        <dbReference type="PROSITE" id="PS50979"/>
    </source>
</evidence>
<evidence type="ECO:0000256" key="3">
    <source>
        <dbReference type="ARBA" id="ARBA00022840"/>
    </source>
</evidence>
<dbReference type="NCBIfam" id="NF006367">
    <property type="entry name" value="PRK08591.1"/>
    <property type="match status" value="1"/>
</dbReference>
<dbReference type="InterPro" id="IPR011054">
    <property type="entry name" value="Rudment_hybrid_motif"/>
</dbReference>
<dbReference type="Pfam" id="PF02786">
    <property type="entry name" value="CPSase_L_D2"/>
    <property type="match status" value="1"/>
</dbReference>
<dbReference type="InterPro" id="IPR011764">
    <property type="entry name" value="Biotin_carboxylation_dom"/>
</dbReference>
<dbReference type="Proteomes" id="UP000264217">
    <property type="component" value="Unassembled WGS sequence"/>
</dbReference>
<dbReference type="PROSITE" id="PS00867">
    <property type="entry name" value="CPSASE_2"/>
    <property type="match status" value="1"/>
</dbReference>
<protein>
    <submittedName>
        <fullName evidence="9">Acetyl-CoA carboxylase biotin carboxylase subunit</fullName>
        <ecNumber evidence="9">6.3.4.14</ecNumber>
    </submittedName>
</protein>
<evidence type="ECO:0000256" key="4">
    <source>
        <dbReference type="ARBA" id="ARBA00022842"/>
    </source>
</evidence>
<dbReference type="FunFam" id="3.30.1490.20:FF:000003">
    <property type="entry name" value="acetyl-CoA carboxylase isoform X1"/>
    <property type="match status" value="1"/>
</dbReference>
<dbReference type="EC" id="6.3.4.14" evidence="9"/>
<dbReference type="SUPFAM" id="SSF52440">
    <property type="entry name" value="PreATP-grasp domain"/>
    <property type="match status" value="1"/>
</dbReference>
<dbReference type="PANTHER" id="PTHR18866">
    <property type="entry name" value="CARBOXYLASE:PYRUVATE/ACETYL-COA/PROPIONYL-COA CARBOXYLASE"/>
    <property type="match status" value="1"/>
</dbReference>
<dbReference type="RefSeq" id="WP_117393066.1">
    <property type="nucleotide sequence ID" value="NZ_QWDC01000003.1"/>
</dbReference>
<dbReference type="PROSITE" id="PS50979">
    <property type="entry name" value="BC"/>
    <property type="match status" value="1"/>
</dbReference>
<evidence type="ECO:0000256" key="5">
    <source>
        <dbReference type="ARBA" id="ARBA00023267"/>
    </source>
</evidence>
<feature type="domain" description="Biotin carboxylation" evidence="8">
    <location>
        <begin position="1"/>
        <end position="445"/>
    </location>
</feature>
<keyword evidence="5" id="KW-0092">Biotin</keyword>
<dbReference type="GO" id="GO:0005524">
    <property type="term" value="F:ATP binding"/>
    <property type="evidence" value="ECO:0007669"/>
    <property type="project" value="UniProtKB-UniRule"/>
</dbReference>
<keyword evidence="10" id="KW-1185">Reference proteome</keyword>
<dbReference type="FunFam" id="3.40.50.20:FF:000010">
    <property type="entry name" value="Propionyl-CoA carboxylase subunit alpha"/>
    <property type="match status" value="1"/>
</dbReference>
<keyword evidence="3 6" id="KW-0067">ATP-binding</keyword>
<evidence type="ECO:0000313" key="9">
    <source>
        <dbReference type="EMBL" id="RFZ90864.1"/>
    </source>
</evidence>
<evidence type="ECO:0000256" key="2">
    <source>
        <dbReference type="ARBA" id="ARBA00022741"/>
    </source>
</evidence>
<name>A0A372NPJ2_9SPHI</name>
<dbReference type="UniPathway" id="UPA00655">
    <property type="reaction ID" value="UER00711"/>
</dbReference>
<evidence type="ECO:0000313" key="10">
    <source>
        <dbReference type="Proteomes" id="UP000264217"/>
    </source>
</evidence>
<dbReference type="NCBIfam" id="TIGR00514">
    <property type="entry name" value="accC"/>
    <property type="match status" value="1"/>
</dbReference>
<dbReference type="FunFam" id="3.30.470.20:FF:000028">
    <property type="entry name" value="Methylcrotonoyl-CoA carboxylase subunit alpha, mitochondrial"/>
    <property type="match status" value="1"/>
</dbReference>
<proteinExistence type="predicted"/>
<dbReference type="OrthoDB" id="9807469at2"/>
<dbReference type="InterPro" id="IPR004549">
    <property type="entry name" value="Acetyl_CoA_COase_biotin_COase"/>
</dbReference>
<gene>
    <name evidence="9" type="primary">accC</name>
    <name evidence="9" type="ORF">D0C36_18105</name>
</gene>
<dbReference type="InterPro" id="IPR050856">
    <property type="entry name" value="Biotin_carboxylase_complex"/>
</dbReference>
<dbReference type="GO" id="GO:0046872">
    <property type="term" value="F:metal ion binding"/>
    <property type="evidence" value="ECO:0007669"/>
    <property type="project" value="InterPro"/>
</dbReference>
<dbReference type="Gene3D" id="3.30.470.20">
    <property type="entry name" value="ATP-grasp fold, B domain"/>
    <property type="match status" value="1"/>
</dbReference>
<dbReference type="PANTHER" id="PTHR18866:SF33">
    <property type="entry name" value="METHYLCROTONOYL-COA CARBOXYLASE SUBUNIT ALPHA, MITOCHONDRIAL-RELATED"/>
    <property type="match status" value="1"/>
</dbReference>